<dbReference type="Gene3D" id="1.10.168.10">
    <property type="entry name" value="Phosducin, domain 2"/>
    <property type="match status" value="1"/>
</dbReference>
<dbReference type="InterPro" id="IPR001200">
    <property type="entry name" value="Phosducin"/>
</dbReference>
<organism evidence="5 6">
    <name type="scientific">Patella caerulea</name>
    <name type="common">Rayed Mediterranean limpet</name>
    <dbReference type="NCBI Taxonomy" id="87958"/>
    <lineage>
        <taxon>Eukaryota</taxon>
        <taxon>Metazoa</taxon>
        <taxon>Spiralia</taxon>
        <taxon>Lophotrochozoa</taxon>
        <taxon>Mollusca</taxon>
        <taxon>Gastropoda</taxon>
        <taxon>Patellogastropoda</taxon>
        <taxon>Patelloidea</taxon>
        <taxon>Patellidae</taxon>
        <taxon>Patella</taxon>
    </lineage>
</organism>
<evidence type="ECO:0000259" key="4">
    <source>
        <dbReference type="Pfam" id="PF02114"/>
    </source>
</evidence>
<evidence type="ECO:0000313" key="5">
    <source>
        <dbReference type="EMBL" id="KAK6176698.1"/>
    </source>
</evidence>
<dbReference type="CDD" id="cd02987">
    <property type="entry name" value="Phd_like_Phd"/>
    <property type="match status" value="1"/>
</dbReference>
<accession>A0AAN8PJX0</accession>
<evidence type="ECO:0000256" key="1">
    <source>
        <dbReference type="ARBA" id="ARBA00009686"/>
    </source>
</evidence>
<dbReference type="Proteomes" id="UP001347796">
    <property type="component" value="Unassembled WGS sequence"/>
</dbReference>
<comment type="similarity">
    <text evidence="1">Belongs to the phosducin family.</text>
</comment>
<evidence type="ECO:0000313" key="6">
    <source>
        <dbReference type="Proteomes" id="UP001347796"/>
    </source>
</evidence>
<dbReference type="Pfam" id="PF02114">
    <property type="entry name" value="Phosducin"/>
    <property type="match status" value="1"/>
</dbReference>
<proteinExistence type="inferred from homology"/>
<protein>
    <recommendedName>
        <fullName evidence="4">Phosducin domain-containing protein</fullName>
    </recommendedName>
</protein>
<dbReference type="PRINTS" id="PR00677">
    <property type="entry name" value="PHOSDUCIN"/>
</dbReference>
<dbReference type="EMBL" id="JAZGQO010000010">
    <property type="protein sequence ID" value="KAK6176698.1"/>
    <property type="molecule type" value="Genomic_DNA"/>
</dbReference>
<dbReference type="InterPro" id="IPR024253">
    <property type="entry name" value="Phosducin_thioredoxin-like_dom"/>
</dbReference>
<reference evidence="5 6" key="1">
    <citation type="submission" date="2024-01" db="EMBL/GenBank/DDBJ databases">
        <title>The genome of the rayed Mediterranean limpet Patella caerulea (Linnaeus, 1758).</title>
        <authorList>
            <person name="Anh-Thu Weber A."/>
            <person name="Halstead-Nussloch G."/>
        </authorList>
    </citation>
    <scope>NUCLEOTIDE SEQUENCE [LARGE SCALE GENOMIC DNA]</scope>
    <source>
        <strain evidence="5">AATW-2023a</strain>
        <tissue evidence="5">Whole specimen</tissue>
    </source>
</reference>
<dbReference type="SUPFAM" id="SSF52833">
    <property type="entry name" value="Thioredoxin-like"/>
    <property type="match status" value="1"/>
</dbReference>
<dbReference type="PANTHER" id="PTHR46052">
    <property type="entry name" value="PHOSDUCIN-LIKE PROTEIN"/>
    <property type="match status" value="1"/>
</dbReference>
<feature type="region of interest" description="Disordered" evidence="3">
    <location>
        <begin position="16"/>
        <end position="54"/>
    </location>
</feature>
<comment type="caution">
    <text evidence="5">The sequence shown here is derived from an EMBL/GenBank/DDBJ whole genome shotgun (WGS) entry which is preliminary data.</text>
</comment>
<dbReference type="InterPro" id="IPR023196">
    <property type="entry name" value="Phosducin_N_dom_sf"/>
</dbReference>
<dbReference type="AlphaFoldDB" id="A0AAN8PJX0"/>
<name>A0AAN8PJX0_PATCE</name>
<dbReference type="InterPro" id="IPR036249">
    <property type="entry name" value="Thioredoxin-like_sf"/>
</dbReference>
<keyword evidence="2" id="KW-0597">Phosphoprotein</keyword>
<evidence type="ECO:0000256" key="3">
    <source>
        <dbReference type="SAM" id="MobiDB-lite"/>
    </source>
</evidence>
<sequence>MALSLDDKLLGEKTHYYCSSDDEDGSDREESQSAKSSQICKMPEIKPPDTTYKGYCTNTGPKGVVTDWREFKRLETEKRIEQEKEKQALATKLTLTCRSHLDDEMEKQKDDDFLQELEELEDDFIKEYRLKRLEEMRKVLEDVPKFGKVYSLTSDSFIDAVDKEKPQVTVIVHLYEDNVSACEAMNGSLLCLAQEYPTVKFCKLKASEARLSYKFSELGVPALLIYKNHELIGNLIKLSNHLGDDFYAVDVESYLLEYGFLPDKDLIVPIIRDKQTGEIRSVLPGDHQEDSGSDFDID</sequence>
<dbReference type="Gene3D" id="3.40.30.10">
    <property type="entry name" value="Glutaredoxin"/>
    <property type="match status" value="1"/>
</dbReference>
<dbReference type="PANTHER" id="PTHR46052:SF1">
    <property type="entry name" value="PHOSDUCIN-LIKE PROTEIN"/>
    <property type="match status" value="1"/>
</dbReference>
<keyword evidence="6" id="KW-1185">Reference proteome</keyword>
<dbReference type="GO" id="GO:0008277">
    <property type="term" value="P:regulation of G protein-coupled receptor signaling pathway"/>
    <property type="evidence" value="ECO:0007669"/>
    <property type="project" value="InterPro"/>
</dbReference>
<gene>
    <name evidence="5" type="ORF">SNE40_014948</name>
</gene>
<evidence type="ECO:0000256" key="2">
    <source>
        <dbReference type="ARBA" id="ARBA00022553"/>
    </source>
</evidence>
<feature type="domain" description="Phosducin" evidence="4">
    <location>
        <begin position="50"/>
        <end position="268"/>
    </location>
</feature>
<dbReference type="InterPro" id="IPR051499">
    <property type="entry name" value="Phosducin-like_reg"/>
</dbReference>